<organism evidence="2 3">
    <name type="scientific">Parelaphostrongylus tenuis</name>
    <name type="common">Meningeal worm</name>
    <dbReference type="NCBI Taxonomy" id="148309"/>
    <lineage>
        <taxon>Eukaryota</taxon>
        <taxon>Metazoa</taxon>
        <taxon>Ecdysozoa</taxon>
        <taxon>Nematoda</taxon>
        <taxon>Chromadorea</taxon>
        <taxon>Rhabditida</taxon>
        <taxon>Rhabditina</taxon>
        <taxon>Rhabditomorpha</taxon>
        <taxon>Strongyloidea</taxon>
        <taxon>Metastrongylidae</taxon>
        <taxon>Parelaphostrongylus</taxon>
    </lineage>
</organism>
<keyword evidence="3" id="KW-1185">Reference proteome</keyword>
<evidence type="ECO:0000313" key="2">
    <source>
        <dbReference type="EMBL" id="KAJ1349995.1"/>
    </source>
</evidence>
<dbReference type="EMBL" id="JAHQIW010000784">
    <property type="protein sequence ID" value="KAJ1349995.1"/>
    <property type="molecule type" value="Genomic_DNA"/>
</dbReference>
<accession>A0AAD5M0R2</accession>
<evidence type="ECO:0000313" key="3">
    <source>
        <dbReference type="Proteomes" id="UP001196413"/>
    </source>
</evidence>
<sequence>MADGSFFELQLAAVLCFVSEIQANTYRRLAGGYAHYASLFALDASLKSPASNLIACPLAPSYPLASPQSLFEIL</sequence>
<feature type="signal peptide" evidence="1">
    <location>
        <begin position="1"/>
        <end position="23"/>
    </location>
</feature>
<reference evidence="2" key="1">
    <citation type="submission" date="2021-06" db="EMBL/GenBank/DDBJ databases">
        <title>Parelaphostrongylus tenuis whole genome reference sequence.</title>
        <authorList>
            <person name="Garwood T.J."/>
            <person name="Larsen P.A."/>
            <person name="Fountain-Jones N.M."/>
            <person name="Garbe J.R."/>
            <person name="Macchietto M.G."/>
            <person name="Kania S.A."/>
            <person name="Gerhold R.W."/>
            <person name="Richards J.E."/>
            <person name="Wolf T.M."/>
        </authorList>
    </citation>
    <scope>NUCLEOTIDE SEQUENCE</scope>
    <source>
        <strain evidence="2">MNPRO001-30</strain>
        <tissue evidence="2">Meninges</tissue>
    </source>
</reference>
<gene>
    <name evidence="2" type="ORF">KIN20_005690</name>
</gene>
<comment type="caution">
    <text evidence="2">The sequence shown here is derived from an EMBL/GenBank/DDBJ whole genome shotgun (WGS) entry which is preliminary data.</text>
</comment>
<keyword evidence="1" id="KW-0732">Signal</keyword>
<protein>
    <submittedName>
        <fullName evidence="2">Uncharacterized protein</fullName>
    </submittedName>
</protein>
<evidence type="ECO:0000256" key="1">
    <source>
        <dbReference type="SAM" id="SignalP"/>
    </source>
</evidence>
<feature type="chain" id="PRO_5042060840" evidence="1">
    <location>
        <begin position="24"/>
        <end position="74"/>
    </location>
</feature>
<dbReference type="Proteomes" id="UP001196413">
    <property type="component" value="Unassembled WGS sequence"/>
</dbReference>
<dbReference type="AlphaFoldDB" id="A0AAD5M0R2"/>
<proteinExistence type="predicted"/>
<name>A0AAD5M0R2_PARTN</name>